<dbReference type="Pfam" id="PF01594">
    <property type="entry name" value="AI-2E_transport"/>
    <property type="match status" value="1"/>
</dbReference>
<evidence type="ECO:0000256" key="3">
    <source>
        <dbReference type="ARBA" id="ARBA00022692"/>
    </source>
</evidence>
<evidence type="ECO:0000256" key="4">
    <source>
        <dbReference type="ARBA" id="ARBA00022989"/>
    </source>
</evidence>
<dbReference type="Proteomes" id="UP000035036">
    <property type="component" value="Chromosome"/>
</dbReference>
<feature type="transmembrane region" description="Helical" evidence="6">
    <location>
        <begin position="61"/>
        <end position="83"/>
    </location>
</feature>
<feature type="transmembrane region" description="Helical" evidence="6">
    <location>
        <begin position="290"/>
        <end position="315"/>
    </location>
</feature>
<evidence type="ECO:0000256" key="2">
    <source>
        <dbReference type="ARBA" id="ARBA00009773"/>
    </source>
</evidence>
<feature type="transmembrane region" description="Helical" evidence="6">
    <location>
        <begin position="33"/>
        <end position="54"/>
    </location>
</feature>
<evidence type="ECO:0000313" key="7">
    <source>
        <dbReference type="EMBL" id="AJF05791.1"/>
    </source>
</evidence>
<dbReference type="EMBL" id="CP010311">
    <property type="protein sequence ID" value="AJF05791.1"/>
    <property type="molecule type" value="Genomic_DNA"/>
</dbReference>
<dbReference type="KEGG" id="gsb:GSUB_03280"/>
<feature type="transmembrane region" description="Helical" evidence="6">
    <location>
        <begin position="260"/>
        <end position="278"/>
    </location>
</feature>
<dbReference type="NCBIfam" id="NF008930">
    <property type="entry name" value="PRK12287.1"/>
    <property type="match status" value="1"/>
</dbReference>
<name>A0A0B5FQB4_9BACT</name>
<comment type="subcellular location">
    <subcellularLocation>
        <location evidence="1">Membrane</location>
        <topology evidence="1">Multi-pass membrane protein</topology>
    </subcellularLocation>
</comment>
<proteinExistence type="inferred from homology"/>
<accession>A0A0B5FQB4</accession>
<reference evidence="7 8" key="1">
    <citation type="journal article" date="2015" name="Genome Announc.">
        <title>Genomes of Geoalkalibacter ferrihydriticus Z-0531T and Geoalkalibacter subterraneus Red1T, Two Haloalkaliphilic Metal-Reducing Deltaproteobacteria.</title>
        <authorList>
            <person name="Badalamenti J.P."/>
            <person name="Krajmalnik-Brown R."/>
            <person name="Torres C.I."/>
            <person name="Bond D.R."/>
        </authorList>
    </citation>
    <scope>NUCLEOTIDE SEQUENCE [LARGE SCALE GENOMIC DNA]</scope>
    <source>
        <strain evidence="7 8">Red1</strain>
    </source>
</reference>
<keyword evidence="3 6" id="KW-0812">Transmembrane</keyword>
<feature type="transmembrane region" description="Helical" evidence="6">
    <location>
        <begin position="144"/>
        <end position="163"/>
    </location>
</feature>
<dbReference type="HOGENOM" id="CLU_031275_0_3_7"/>
<keyword evidence="8" id="KW-1185">Reference proteome</keyword>
<comment type="similarity">
    <text evidence="2">Belongs to the autoinducer-2 exporter (AI-2E) (TC 2.A.86) family.</text>
</comment>
<dbReference type="STRING" id="483547.GSUB_03280"/>
<organism evidence="7 8">
    <name type="scientific">Geoalkalibacter subterraneus</name>
    <dbReference type="NCBI Taxonomy" id="483547"/>
    <lineage>
        <taxon>Bacteria</taxon>
        <taxon>Pseudomonadati</taxon>
        <taxon>Thermodesulfobacteriota</taxon>
        <taxon>Desulfuromonadia</taxon>
        <taxon>Desulfuromonadales</taxon>
        <taxon>Geoalkalibacteraceae</taxon>
        <taxon>Geoalkalibacter</taxon>
    </lineage>
</organism>
<keyword evidence="5 6" id="KW-0472">Membrane</keyword>
<feature type="transmembrane region" description="Helical" evidence="6">
    <location>
        <begin position="199"/>
        <end position="220"/>
    </location>
</feature>
<feature type="transmembrane region" description="Helical" evidence="6">
    <location>
        <begin position="226"/>
        <end position="248"/>
    </location>
</feature>
<keyword evidence="4 6" id="KW-1133">Transmembrane helix</keyword>
<dbReference type="PANTHER" id="PTHR21716:SF64">
    <property type="entry name" value="AI-2 TRANSPORT PROTEIN TQSA"/>
    <property type="match status" value="1"/>
</dbReference>
<dbReference type="AlphaFoldDB" id="A0A0B5FQB4"/>
<dbReference type="RefSeq" id="WP_040199176.1">
    <property type="nucleotide sequence ID" value="NZ_CP010311.1"/>
</dbReference>
<dbReference type="PANTHER" id="PTHR21716">
    <property type="entry name" value="TRANSMEMBRANE PROTEIN"/>
    <property type="match status" value="1"/>
</dbReference>
<evidence type="ECO:0000313" key="8">
    <source>
        <dbReference type="Proteomes" id="UP000035036"/>
    </source>
</evidence>
<sequence length="352" mass="38107">MSDLKTGGPSARLMLTLASTIIVIAGMRQASQIIVPFLLALFLAIVCGPIFFWLKRRGLPPVAAIGVVILGILGVELLLAAFVGTSIDTFINNVPVYQQRLKDETSLLLTLLNNYGIEIPRQRFMEFVDPGAIMRLAANMLTGFGGMLTNMFLILITVIFMLLEAASFPAKLRVALKEEDAEKSYGYLARVADGVKHYLAMKTLVSLGTGAVVATWVWALGVDFPILWGLLAFLLNYVPNIGSIIAALPAVMMAFIQFGGLRALVVAAGYVVVNVLFGNMIEPRVMGRGLGISTLVVFVSLVFWGWVLGPVGMLLSVPLTMTVKIALESSPDTHWIAILLGEQPKMEAPQKE</sequence>
<dbReference type="GO" id="GO:0055085">
    <property type="term" value="P:transmembrane transport"/>
    <property type="evidence" value="ECO:0007669"/>
    <property type="project" value="TreeGrafter"/>
</dbReference>
<gene>
    <name evidence="7" type="ORF">GSUB_03280</name>
</gene>
<evidence type="ECO:0000256" key="6">
    <source>
        <dbReference type="SAM" id="Phobius"/>
    </source>
</evidence>
<evidence type="ECO:0000256" key="1">
    <source>
        <dbReference type="ARBA" id="ARBA00004141"/>
    </source>
</evidence>
<dbReference type="InterPro" id="IPR002549">
    <property type="entry name" value="AI-2E-like"/>
</dbReference>
<dbReference type="GO" id="GO:0016020">
    <property type="term" value="C:membrane"/>
    <property type="evidence" value="ECO:0007669"/>
    <property type="project" value="UniProtKB-SubCell"/>
</dbReference>
<protein>
    <submittedName>
        <fullName evidence="7">Membrane protein</fullName>
    </submittedName>
</protein>
<feature type="transmembrane region" description="Helical" evidence="6">
    <location>
        <begin position="12"/>
        <end position="27"/>
    </location>
</feature>
<dbReference type="OrthoDB" id="9799225at2"/>
<evidence type="ECO:0000256" key="5">
    <source>
        <dbReference type="ARBA" id="ARBA00023136"/>
    </source>
</evidence>